<dbReference type="PANTHER" id="PTHR14614:SF109">
    <property type="entry name" value="RIBOSOMAL LYSINE N-METHYLTRANSFERASE 5"/>
    <property type="match status" value="1"/>
</dbReference>
<dbReference type="InterPro" id="IPR019410">
    <property type="entry name" value="Methyltransf_16"/>
</dbReference>
<dbReference type="AlphaFoldDB" id="A0AAJ0GUW4"/>
<protein>
    <recommendedName>
        <fullName evidence="4">Diaminohydroxyphosphoribosylamino-pyrimidine deaminase</fullName>
    </recommendedName>
</protein>
<dbReference type="Proteomes" id="UP001273166">
    <property type="component" value="Unassembled WGS sequence"/>
</dbReference>
<dbReference type="RefSeq" id="XP_062722356.1">
    <property type="nucleotide sequence ID" value="XM_062866842.1"/>
</dbReference>
<sequence>MKLEGLLQVLGTPVQSAEEETFELFAQDLPSQNLGFIDAKATTLELTVAGRDLTIHQSPAVLSSNRAGGTTGAVVWKITPLFAEWLTSPDNPLFTHGVLSGSSLVLELGCGISGLVALLLAPRIAGYVLTDQPYVAKLVEQNVSDNLHATSPAPAKTAVRPSRSRRTSSDRHPHPASVHRKAVANSSRARNGSRDRGGSGAGSEAARIRFTPLDWETDEATPALAGTGEAKSFDAVVACDCIYNEALIDPFVSTCVDLCRLRVNETATGTGTDAGTGAEPCVCVVAQQLRDPLVFEAWTARFARSFHTWRVPDELLVPGLRADSGFVVHVGVLKETINLEEAI</sequence>
<evidence type="ECO:0000313" key="2">
    <source>
        <dbReference type="EMBL" id="KAK3306576.1"/>
    </source>
</evidence>
<dbReference type="GO" id="GO:0032991">
    <property type="term" value="C:protein-containing complex"/>
    <property type="evidence" value="ECO:0007669"/>
    <property type="project" value="TreeGrafter"/>
</dbReference>
<feature type="region of interest" description="Disordered" evidence="1">
    <location>
        <begin position="147"/>
        <end position="204"/>
    </location>
</feature>
<evidence type="ECO:0008006" key="4">
    <source>
        <dbReference type="Google" id="ProtNLM"/>
    </source>
</evidence>
<dbReference type="GO" id="GO:0005829">
    <property type="term" value="C:cytosol"/>
    <property type="evidence" value="ECO:0007669"/>
    <property type="project" value="TreeGrafter"/>
</dbReference>
<proteinExistence type="predicted"/>
<accession>A0AAJ0GUW4</accession>
<gene>
    <name evidence="2" type="ORF">B0T15DRAFT_492112</name>
</gene>
<evidence type="ECO:0000313" key="3">
    <source>
        <dbReference type="Proteomes" id="UP001273166"/>
    </source>
</evidence>
<organism evidence="2 3">
    <name type="scientific">Chaetomium strumarium</name>
    <dbReference type="NCBI Taxonomy" id="1170767"/>
    <lineage>
        <taxon>Eukaryota</taxon>
        <taxon>Fungi</taxon>
        <taxon>Dikarya</taxon>
        <taxon>Ascomycota</taxon>
        <taxon>Pezizomycotina</taxon>
        <taxon>Sordariomycetes</taxon>
        <taxon>Sordariomycetidae</taxon>
        <taxon>Sordariales</taxon>
        <taxon>Chaetomiaceae</taxon>
        <taxon>Chaetomium</taxon>
    </lineage>
</organism>
<dbReference type="SUPFAM" id="SSF53335">
    <property type="entry name" value="S-adenosyl-L-methionine-dependent methyltransferases"/>
    <property type="match status" value="1"/>
</dbReference>
<comment type="caution">
    <text evidence="2">The sequence shown here is derived from an EMBL/GenBank/DDBJ whole genome shotgun (WGS) entry which is preliminary data.</text>
</comment>
<dbReference type="GeneID" id="87885671"/>
<dbReference type="Pfam" id="PF10294">
    <property type="entry name" value="Methyltransf_16"/>
    <property type="match status" value="1"/>
</dbReference>
<reference evidence="2" key="1">
    <citation type="journal article" date="2023" name="Mol. Phylogenet. Evol.">
        <title>Genome-scale phylogeny and comparative genomics of the fungal order Sordariales.</title>
        <authorList>
            <person name="Hensen N."/>
            <person name="Bonometti L."/>
            <person name="Westerberg I."/>
            <person name="Brannstrom I.O."/>
            <person name="Guillou S."/>
            <person name="Cros-Aarteil S."/>
            <person name="Calhoun S."/>
            <person name="Haridas S."/>
            <person name="Kuo A."/>
            <person name="Mondo S."/>
            <person name="Pangilinan J."/>
            <person name="Riley R."/>
            <person name="LaButti K."/>
            <person name="Andreopoulos B."/>
            <person name="Lipzen A."/>
            <person name="Chen C."/>
            <person name="Yan M."/>
            <person name="Daum C."/>
            <person name="Ng V."/>
            <person name="Clum A."/>
            <person name="Steindorff A."/>
            <person name="Ohm R.A."/>
            <person name="Martin F."/>
            <person name="Silar P."/>
            <person name="Natvig D.O."/>
            <person name="Lalanne C."/>
            <person name="Gautier V."/>
            <person name="Ament-Velasquez S.L."/>
            <person name="Kruys A."/>
            <person name="Hutchinson M.I."/>
            <person name="Powell A.J."/>
            <person name="Barry K."/>
            <person name="Miller A.N."/>
            <person name="Grigoriev I.V."/>
            <person name="Debuchy R."/>
            <person name="Gladieux P."/>
            <person name="Hiltunen Thoren M."/>
            <person name="Johannesson H."/>
        </authorList>
    </citation>
    <scope>NUCLEOTIDE SEQUENCE</scope>
    <source>
        <strain evidence="2">CBS 333.67</strain>
    </source>
</reference>
<dbReference type="EMBL" id="JAUDZG010000003">
    <property type="protein sequence ID" value="KAK3306576.1"/>
    <property type="molecule type" value="Genomic_DNA"/>
</dbReference>
<reference evidence="2" key="2">
    <citation type="submission" date="2023-06" db="EMBL/GenBank/DDBJ databases">
        <authorList>
            <consortium name="Lawrence Berkeley National Laboratory"/>
            <person name="Mondo S.J."/>
            <person name="Hensen N."/>
            <person name="Bonometti L."/>
            <person name="Westerberg I."/>
            <person name="Brannstrom I.O."/>
            <person name="Guillou S."/>
            <person name="Cros-Aarteil S."/>
            <person name="Calhoun S."/>
            <person name="Haridas S."/>
            <person name="Kuo A."/>
            <person name="Pangilinan J."/>
            <person name="Riley R."/>
            <person name="Labutti K."/>
            <person name="Andreopoulos B."/>
            <person name="Lipzen A."/>
            <person name="Chen C."/>
            <person name="Yanf M."/>
            <person name="Daum C."/>
            <person name="Ng V."/>
            <person name="Clum A."/>
            <person name="Steindorff A."/>
            <person name="Ohm R."/>
            <person name="Martin F."/>
            <person name="Silar P."/>
            <person name="Natvig D."/>
            <person name="Lalanne C."/>
            <person name="Gautier V."/>
            <person name="Ament-Velasquez S.L."/>
            <person name="Kruys A."/>
            <person name="Hutchinson M.I."/>
            <person name="Powell A.J."/>
            <person name="Barry K."/>
            <person name="Miller A.N."/>
            <person name="Grigoriev I.V."/>
            <person name="Debuchy R."/>
            <person name="Gladieux P."/>
            <person name="Thoren M.H."/>
            <person name="Johannesson H."/>
        </authorList>
    </citation>
    <scope>NUCLEOTIDE SEQUENCE</scope>
    <source>
        <strain evidence="2">CBS 333.67</strain>
    </source>
</reference>
<name>A0AAJ0GUW4_9PEZI</name>
<keyword evidence="3" id="KW-1185">Reference proteome</keyword>
<dbReference type="InterPro" id="IPR029063">
    <property type="entry name" value="SAM-dependent_MTases_sf"/>
</dbReference>
<dbReference type="GO" id="GO:0008757">
    <property type="term" value="F:S-adenosylmethionine-dependent methyltransferase activity"/>
    <property type="evidence" value="ECO:0007669"/>
    <property type="project" value="UniProtKB-ARBA"/>
</dbReference>
<dbReference type="PANTHER" id="PTHR14614">
    <property type="entry name" value="HEPATOCELLULAR CARCINOMA-ASSOCIATED ANTIGEN"/>
    <property type="match status" value="1"/>
</dbReference>
<evidence type="ECO:0000256" key="1">
    <source>
        <dbReference type="SAM" id="MobiDB-lite"/>
    </source>
</evidence>
<dbReference type="Gene3D" id="3.40.50.150">
    <property type="entry name" value="Vaccinia Virus protein VP39"/>
    <property type="match status" value="1"/>
</dbReference>